<feature type="chain" id="PRO_5020742416" evidence="1">
    <location>
        <begin position="20"/>
        <end position="333"/>
    </location>
</feature>
<keyword evidence="3" id="KW-1185">Reference proteome</keyword>
<protein>
    <submittedName>
        <fullName evidence="2">Carboxypeptidase regulatory-like domain-containing protein</fullName>
    </submittedName>
</protein>
<name>A0A4Q1SGQ3_9BACT</name>
<reference evidence="2 3" key="1">
    <citation type="journal article" date="2016" name="Int. J. Syst. Evol. Microbiol.">
        <title>Acidipila dinghuensis sp. nov., an acidobacterium isolated from forest soil.</title>
        <authorList>
            <person name="Jiang Y.W."/>
            <person name="Wang J."/>
            <person name="Chen M.H."/>
            <person name="Lv Y.Y."/>
            <person name="Qiu L.H."/>
        </authorList>
    </citation>
    <scope>NUCLEOTIDE SEQUENCE [LARGE SCALE GENOMIC DNA]</scope>
    <source>
        <strain evidence="2 3">DHOF10</strain>
    </source>
</reference>
<dbReference type="EMBL" id="SDMK01000001">
    <property type="protein sequence ID" value="RXS96527.1"/>
    <property type="molecule type" value="Genomic_DNA"/>
</dbReference>
<dbReference type="GO" id="GO:0030246">
    <property type="term" value="F:carbohydrate binding"/>
    <property type="evidence" value="ECO:0007669"/>
    <property type="project" value="InterPro"/>
</dbReference>
<evidence type="ECO:0000313" key="3">
    <source>
        <dbReference type="Proteomes" id="UP000290253"/>
    </source>
</evidence>
<organism evidence="2 3">
    <name type="scientific">Silvibacterium dinghuense</name>
    <dbReference type="NCBI Taxonomy" id="1560006"/>
    <lineage>
        <taxon>Bacteria</taxon>
        <taxon>Pseudomonadati</taxon>
        <taxon>Acidobacteriota</taxon>
        <taxon>Terriglobia</taxon>
        <taxon>Terriglobales</taxon>
        <taxon>Acidobacteriaceae</taxon>
        <taxon>Silvibacterium</taxon>
    </lineage>
</organism>
<sequence>MRIRSFAIALIFCALVVYAPAQQVAAPDPQTGTLVGTVTDIRGDVIPQAAVVIDGGDEHHMLTANDTGFFSQAGLHPGVIYHLAIDAPGFTQWKSQEITLTPGQYFEITGIRMNVAAAVTTVTATLDTNAIAEQEVHVAEQQKVLGFIPNFYTVYDKHPVPLSAKLKFQLAMATERNPVTFLGVGFISAVDQAADTPHYQQGWAGFGQRVGANYANGFTDIFFGGAVLPSLLHQDPRYYYQGEGSTKSRLMHALTSAFLCHGDNGKMQVNYSSMGGFLISGALAETYYPERDRGAGLVISTFGVNLAANMANGVIQEFVLRKFTPSAKKQPLN</sequence>
<keyword evidence="2" id="KW-0121">Carboxypeptidase</keyword>
<feature type="signal peptide" evidence="1">
    <location>
        <begin position="1"/>
        <end position="19"/>
    </location>
</feature>
<dbReference type="Proteomes" id="UP000290253">
    <property type="component" value="Unassembled WGS sequence"/>
</dbReference>
<accession>A0A4Q1SGQ3</accession>
<evidence type="ECO:0000256" key="1">
    <source>
        <dbReference type="SAM" id="SignalP"/>
    </source>
</evidence>
<keyword evidence="1" id="KW-0732">Signal</keyword>
<evidence type="ECO:0000313" key="2">
    <source>
        <dbReference type="EMBL" id="RXS96527.1"/>
    </source>
</evidence>
<dbReference type="Gene3D" id="2.60.40.1120">
    <property type="entry name" value="Carboxypeptidase-like, regulatory domain"/>
    <property type="match status" value="1"/>
</dbReference>
<dbReference type="AlphaFoldDB" id="A0A4Q1SGQ3"/>
<dbReference type="RefSeq" id="WP_129206276.1">
    <property type="nucleotide sequence ID" value="NZ_BMGU01000001.1"/>
</dbReference>
<comment type="caution">
    <text evidence="2">The sequence shown here is derived from an EMBL/GenBank/DDBJ whole genome shotgun (WGS) entry which is preliminary data.</text>
</comment>
<keyword evidence="2" id="KW-0378">Hydrolase</keyword>
<dbReference type="GO" id="GO:0004180">
    <property type="term" value="F:carboxypeptidase activity"/>
    <property type="evidence" value="ECO:0007669"/>
    <property type="project" value="UniProtKB-KW"/>
</dbReference>
<keyword evidence="2" id="KW-0645">Protease</keyword>
<dbReference type="InterPro" id="IPR013784">
    <property type="entry name" value="Carb-bd-like_fold"/>
</dbReference>
<dbReference type="OrthoDB" id="115803at2"/>
<proteinExistence type="predicted"/>
<dbReference type="SUPFAM" id="SSF49452">
    <property type="entry name" value="Starch-binding domain-like"/>
    <property type="match status" value="1"/>
</dbReference>
<gene>
    <name evidence="2" type="ORF">ESZ00_00795</name>
</gene>
<dbReference type="Pfam" id="PF13620">
    <property type="entry name" value="CarboxypepD_reg"/>
    <property type="match status" value="1"/>
</dbReference>